<dbReference type="SUPFAM" id="SSF57845">
    <property type="entry name" value="B-box zinc-binding domain"/>
    <property type="match status" value="1"/>
</dbReference>
<proteinExistence type="predicted"/>
<dbReference type="InterPro" id="IPR006574">
    <property type="entry name" value="PRY"/>
</dbReference>
<protein>
    <submittedName>
        <fullName evidence="13">Tripartite motif-containing protein 16</fullName>
    </submittedName>
</protein>
<dbReference type="InterPro" id="IPR043136">
    <property type="entry name" value="B30.2/SPRY_sf"/>
</dbReference>
<dbReference type="CDD" id="cd19769">
    <property type="entry name" value="Bbox2_TRIM16-like"/>
    <property type="match status" value="1"/>
</dbReference>
<dbReference type="InterPro" id="IPR051051">
    <property type="entry name" value="E3_ubiq-ligase_TRIM/RNF"/>
</dbReference>
<dbReference type="InterPro" id="IPR003879">
    <property type="entry name" value="Butyrophylin_SPRY"/>
</dbReference>
<evidence type="ECO:0000256" key="1">
    <source>
        <dbReference type="ARBA" id="ARBA00022588"/>
    </source>
</evidence>
<dbReference type="SMART" id="SM00184">
    <property type="entry name" value="RING"/>
    <property type="match status" value="1"/>
</dbReference>
<dbReference type="PANTHER" id="PTHR25465:SF73">
    <property type="entry name" value="E3 UBIQUITIN_ISG15 LIGASE TRIM25 ISOFORM X1"/>
    <property type="match status" value="1"/>
</dbReference>
<dbReference type="GO" id="GO:0008270">
    <property type="term" value="F:zinc ion binding"/>
    <property type="evidence" value="ECO:0007669"/>
    <property type="project" value="UniProtKB-KW"/>
</dbReference>
<name>A0AAJ7PRR4_LATCA</name>
<keyword evidence="7" id="KW-0175">Coiled coil</keyword>
<dbReference type="InterPro" id="IPR001870">
    <property type="entry name" value="B30.2/SPRY"/>
</dbReference>
<dbReference type="GeneID" id="108886469"/>
<keyword evidence="5" id="KW-0391">Immunity</keyword>
<dbReference type="PROSITE" id="PS50188">
    <property type="entry name" value="B302_SPRY"/>
    <property type="match status" value="1"/>
</dbReference>
<dbReference type="Pfam" id="PF25600">
    <property type="entry name" value="TRIM_CC"/>
    <property type="match status" value="1"/>
</dbReference>
<evidence type="ECO:0000256" key="5">
    <source>
        <dbReference type="ARBA" id="ARBA00022859"/>
    </source>
</evidence>
<evidence type="ECO:0000259" key="9">
    <source>
        <dbReference type="PROSITE" id="PS50089"/>
    </source>
</evidence>
<evidence type="ECO:0000256" key="2">
    <source>
        <dbReference type="ARBA" id="ARBA00022723"/>
    </source>
</evidence>
<dbReference type="Proteomes" id="UP000694890">
    <property type="component" value="Linkage group LG12"/>
</dbReference>
<feature type="compositionally biased region" description="Acidic residues" evidence="8">
    <location>
        <begin position="333"/>
        <end position="343"/>
    </location>
</feature>
<dbReference type="Pfam" id="PF13765">
    <property type="entry name" value="PRY"/>
    <property type="match status" value="1"/>
</dbReference>
<organism evidence="12 13">
    <name type="scientific">Lates calcarifer</name>
    <name type="common">Barramundi</name>
    <name type="synonym">Holocentrus calcarifer</name>
    <dbReference type="NCBI Taxonomy" id="8187"/>
    <lineage>
        <taxon>Eukaryota</taxon>
        <taxon>Metazoa</taxon>
        <taxon>Chordata</taxon>
        <taxon>Craniata</taxon>
        <taxon>Vertebrata</taxon>
        <taxon>Euteleostomi</taxon>
        <taxon>Actinopterygii</taxon>
        <taxon>Neopterygii</taxon>
        <taxon>Teleostei</taxon>
        <taxon>Neoteleostei</taxon>
        <taxon>Acanthomorphata</taxon>
        <taxon>Carangaria</taxon>
        <taxon>Carangaria incertae sedis</taxon>
        <taxon>Centropomidae</taxon>
        <taxon>Lates</taxon>
    </lineage>
</organism>
<feature type="domain" description="B box-type" evidence="10">
    <location>
        <begin position="113"/>
        <end position="153"/>
    </location>
</feature>
<keyword evidence="4" id="KW-0862">Zinc</keyword>
<evidence type="ECO:0000259" key="11">
    <source>
        <dbReference type="PROSITE" id="PS50188"/>
    </source>
</evidence>
<dbReference type="RefSeq" id="XP_018536870.1">
    <property type="nucleotide sequence ID" value="XM_018681354.2"/>
</dbReference>
<sequence length="561" mass="64045">MSRIPVQMNRLCCRICSGVLRDPATVPCGHNFCMQCIQSCWDRDKRENCPCRCPECGHMFPTTPQLIKNTTLAQLVRDTEKFDSGTERTRQRRLSGESPHAPKRPRRFTVTGTGSALCLRHRSPLDVYCCTDERTICAVCASVEHGGHRIGCVGEERRRKQEELENTQTRSKQILQKQTKKLKNVGKMLDQIQEEARRAEDYCEAVVVSVIESLQKHYLSVRELIGAQEEVAVAQVHTSVRTLMEKMEEMKEREAELDRLAQTDNDVRFLQEWPSLQRLCEKDHFHLLHEEDPLVPFRITKRAVEQLGKQLEEICEKEFALITEMADSGEQQESTEETEEDDTQQGCEASISQSHVFPGAVVAVTEQDVEPTTRAEFLRYACELTLDPTTAHEDLVVSEGDKKVKLSPQLVRNSAIRYPERFVHRRQVLCREGLQAERCYYEIEVEGGKAEIALAYRGIDRKSRGRLSAFGGSKNSWSLDRSTNYSMSHNSGSVQLTTSPGHNRIGVYLKFREGTLTFYEVSDCMKFLYRAEAMFTEPLCPGFWLGEKCCIRISDLRQGGL</sequence>
<dbReference type="SMART" id="SM00449">
    <property type="entry name" value="SPRY"/>
    <property type="match status" value="1"/>
</dbReference>
<dbReference type="PROSITE" id="PS50119">
    <property type="entry name" value="ZF_BBOX"/>
    <property type="match status" value="1"/>
</dbReference>
<evidence type="ECO:0000313" key="12">
    <source>
        <dbReference type="Proteomes" id="UP000694890"/>
    </source>
</evidence>
<feature type="region of interest" description="Disordered" evidence="8">
    <location>
        <begin position="78"/>
        <end position="106"/>
    </location>
</feature>
<dbReference type="InterPro" id="IPR058030">
    <property type="entry name" value="TRIM8/14/16/25/29/45/65_CC"/>
</dbReference>
<keyword evidence="2" id="KW-0479">Metal-binding</keyword>
<dbReference type="PROSITE" id="PS00518">
    <property type="entry name" value="ZF_RING_1"/>
    <property type="match status" value="1"/>
</dbReference>
<dbReference type="InterPro" id="IPR001841">
    <property type="entry name" value="Znf_RING"/>
</dbReference>
<dbReference type="InterPro" id="IPR000315">
    <property type="entry name" value="Znf_B-box"/>
</dbReference>
<evidence type="ECO:0000256" key="7">
    <source>
        <dbReference type="SAM" id="Coils"/>
    </source>
</evidence>
<dbReference type="GO" id="GO:0005737">
    <property type="term" value="C:cytoplasm"/>
    <property type="evidence" value="ECO:0007669"/>
    <property type="project" value="UniProtKB-ARBA"/>
</dbReference>
<evidence type="ECO:0000313" key="13">
    <source>
        <dbReference type="RefSeq" id="XP_018536870.1"/>
    </source>
</evidence>
<dbReference type="Pfam" id="PF00622">
    <property type="entry name" value="SPRY"/>
    <property type="match status" value="1"/>
</dbReference>
<dbReference type="SMART" id="SM00336">
    <property type="entry name" value="BBOX"/>
    <property type="match status" value="1"/>
</dbReference>
<dbReference type="PROSITE" id="PS50089">
    <property type="entry name" value="ZF_RING_2"/>
    <property type="match status" value="1"/>
</dbReference>
<evidence type="ECO:0000256" key="4">
    <source>
        <dbReference type="ARBA" id="ARBA00022833"/>
    </source>
</evidence>
<feature type="compositionally biased region" description="Basic and acidic residues" evidence="8">
    <location>
        <begin position="78"/>
        <end position="89"/>
    </location>
</feature>
<dbReference type="SUPFAM" id="SSF57850">
    <property type="entry name" value="RING/U-box"/>
    <property type="match status" value="1"/>
</dbReference>
<dbReference type="Gene3D" id="2.60.120.920">
    <property type="match status" value="1"/>
</dbReference>
<feature type="domain" description="B30.2/SPRY" evidence="11">
    <location>
        <begin position="364"/>
        <end position="561"/>
    </location>
</feature>
<dbReference type="InterPro" id="IPR003877">
    <property type="entry name" value="SPRY_dom"/>
</dbReference>
<dbReference type="InterPro" id="IPR017907">
    <property type="entry name" value="Znf_RING_CS"/>
</dbReference>
<dbReference type="AlphaFoldDB" id="A0AAJ7PRR4"/>
<dbReference type="InterPro" id="IPR013083">
    <property type="entry name" value="Znf_RING/FYVE/PHD"/>
</dbReference>
<reference evidence="13" key="1">
    <citation type="submission" date="2025-08" db="UniProtKB">
        <authorList>
            <consortium name="RefSeq"/>
        </authorList>
    </citation>
    <scope>IDENTIFICATION</scope>
    <source>
        <tissue evidence="13">Brain</tissue>
    </source>
</reference>
<dbReference type="SUPFAM" id="SSF49899">
    <property type="entry name" value="Concanavalin A-like lectins/glucanases"/>
    <property type="match status" value="1"/>
</dbReference>
<dbReference type="Gene3D" id="3.30.40.10">
    <property type="entry name" value="Zinc/RING finger domain, C3HC4 (zinc finger)"/>
    <property type="match status" value="1"/>
</dbReference>
<feature type="region of interest" description="Disordered" evidence="8">
    <location>
        <begin position="326"/>
        <end position="345"/>
    </location>
</feature>
<evidence type="ECO:0000256" key="8">
    <source>
        <dbReference type="SAM" id="MobiDB-lite"/>
    </source>
</evidence>
<gene>
    <name evidence="13" type="primary">LOC108886469</name>
</gene>
<dbReference type="Pfam" id="PF15227">
    <property type="entry name" value="zf-C3HC4_4"/>
    <property type="match status" value="1"/>
</dbReference>
<evidence type="ECO:0000256" key="6">
    <source>
        <dbReference type="PROSITE-ProRule" id="PRU00024"/>
    </source>
</evidence>
<dbReference type="SMART" id="SM00589">
    <property type="entry name" value="PRY"/>
    <property type="match status" value="1"/>
</dbReference>
<keyword evidence="3 6" id="KW-0863">Zinc-finger</keyword>
<dbReference type="Pfam" id="PF00643">
    <property type="entry name" value="zf-B_box"/>
    <property type="match status" value="1"/>
</dbReference>
<evidence type="ECO:0000256" key="3">
    <source>
        <dbReference type="ARBA" id="ARBA00022771"/>
    </source>
</evidence>
<dbReference type="GO" id="GO:0045087">
    <property type="term" value="P:innate immune response"/>
    <property type="evidence" value="ECO:0007669"/>
    <property type="project" value="UniProtKB-KW"/>
</dbReference>
<dbReference type="InterPro" id="IPR013320">
    <property type="entry name" value="ConA-like_dom_sf"/>
</dbReference>
<accession>A0AAJ7PRR4</accession>
<dbReference type="PRINTS" id="PR01407">
    <property type="entry name" value="BUTYPHLNCDUF"/>
</dbReference>
<dbReference type="PANTHER" id="PTHR25465">
    <property type="entry name" value="B-BOX DOMAIN CONTAINING"/>
    <property type="match status" value="1"/>
</dbReference>
<dbReference type="KEGG" id="lcf:108886469"/>
<feature type="domain" description="RING-type" evidence="9">
    <location>
        <begin position="13"/>
        <end position="56"/>
    </location>
</feature>
<keyword evidence="1" id="KW-0399">Innate immunity</keyword>
<evidence type="ECO:0000259" key="10">
    <source>
        <dbReference type="PROSITE" id="PS50119"/>
    </source>
</evidence>
<dbReference type="Gene3D" id="3.30.160.60">
    <property type="entry name" value="Classic Zinc Finger"/>
    <property type="match status" value="1"/>
</dbReference>
<feature type="coiled-coil region" evidence="7">
    <location>
        <begin position="157"/>
        <end position="202"/>
    </location>
</feature>